<evidence type="ECO:0008006" key="4">
    <source>
        <dbReference type="Google" id="ProtNLM"/>
    </source>
</evidence>
<gene>
    <name evidence="2" type="ORF">GJ744_000085</name>
</gene>
<protein>
    <recommendedName>
        <fullName evidence="4">Glycine zipper domain-containing protein</fullName>
    </recommendedName>
</protein>
<accession>A0A8H7EA87</accession>
<proteinExistence type="predicted"/>
<feature type="region of interest" description="Disordered" evidence="1">
    <location>
        <begin position="142"/>
        <end position="260"/>
    </location>
</feature>
<dbReference type="AlphaFoldDB" id="A0A8H7EA87"/>
<comment type="caution">
    <text evidence="2">The sequence shown here is derived from an EMBL/GenBank/DDBJ whole genome shotgun (WGS) entry which is preliminary data.</text>
</comment>
<keyword evidence="3" id="KW-1185">Reference proteome</keyword>
<dbReference type="EMBL" id="JAACFV010000001">
    <property type="protein sequence ID" value="KAF7514315.1"/>
    <property type="molecule type" value="Genomic_DNA"/>
</dbReference>
<dbReference type="OrthoDB" id="4158987at2759"/>
<feature type="compositionally biased region" description="Basic and acidic residues" evidence="1">
    <location>
        <begin position="201"/>
        <end position="220"/>
    </location>
</feature>
<feature type="compositionally biased region" description="Basic and acidic residues" evidence="1">
    <location>
        <begin position="147"/>
        <end position="158"/>
    </location>
</feature>
<organism evidence="2 3">
    <name type="scientific">Endocarpon pusillum</name>
    <dbReference type="NCBI Taxonomy" id="364733"/>
    <lineage>
        <taxon>Eukaryota</taxon>
        <taxon>Fungi</taxon>
        <taxon>Dikarya</taxon>
        <taxon>Ascomycota</taxon>
        <taxon>Pezizomycotina</taxon>
        <taxon>Eurotiomycetes</taxon>
        <taxon>Chaetothyriomycetidae</taxon>
        <taxon>Verrucariales</taxon>
        <taxon>Verrucariaceae</taxon>
        <taxon>Endocarpon</taxon>
    </lineage>
</organism>
<dbReference type="Proteomes" id="UP000606974">
    <property type="component" value="Unassembled WGS sequence"/>
</dbReference>
<evidence type="ECO:0000313" key="3">
    <source>
        <dbReference type="Proteomes" id="UP000606974"/>
    </source>
</evidence>
<evidence type="ECO:0000256" key="1">
    <source>
        <dbReference type="SAM" id="MobiDB-lite"/>
    </source>
</evidence>
<sequence length="260" mass="26657">MASDTGAPKVFIPSEADLKQLSEDERLMQAAQVAKAADSAQRMVDSLKSKAALLTDPKERERVLSEMYDHEIEAKGLSKKARILKSGTFQGAAGGAGIGAATGIGVGTLVGTLVGTVASVPTTALGGLVGAGTGAIHGPWIKLGGGGKEKEGGPEEKVAQVPQEAIDSGAVPVNDQTAKDPEALKGASSAAAGQADMVSADQKRATGDAGERKKPKKLEIRSNTVSPEQKRATGDAGGRRKPRKLEIRSNKKTAVGEDRA</sequence>
<evidence type="ECO:0000313" key="2">
    <source>
        <dbReference type="EMBL" id="KAF7514315.1"/>
    </source>
</evidence>
<name>A0A8H7EA87_9EURO</name>
<feature type="compositionally biased region" description="Basic and acidic residues" evidence="1">
    <location>
        <begin position="244"/>
        <end position="260"/>
    </location>
</feature>
<reference evidence="2" key="1">
    <citation type="submission" date="2020-02" db="EMBL/GenBank/DDBJ databases">
        <authorList>
            <person name="Palmer J.M."/>
        </authorList>
    </citation>
    <scope>NUCLEOTIDE SEQUENCE</scope>
    <source>
        <strain evidence="2">EPUS1.4</strain>
        <tissue evidence="2">Thallus</tissue>
    </source>
</reference>